<organism evidence="2 3">
    <name type="scientific">Candidatus Kaiserbacteria bacterium RIFCSPHIGHO2_12_FULL_53_13</name>
    <dbReference type="NCBI Taxonomy" id="1798502"/>
    <lineage>
        <taxon>Bacteria</taxon>
        <taxon>Candidatus Kaiseribacteriota</taxon>
    </lineage>
</organism>
<accession>A0A1F6EDB5</accession>
<sequence>MRTFEQRRDPLRLFGRRLLLLALLGVVVAAFSGVWGVYRKERESKALRVEAEAQLADLSQRRIQLEADILKLKTSRGMEEILREQYRLAKSGEGLVIIVDPPTSAPTEDTSPVMEWFSRAFSWW</sequence>
<gene>
    <name evidence="2" type="ORF">A3F27_02855</name>
</gene>
<dbReference type="Pfam" id="PF04977">
    <property type="entry name" value="DivIC"/>
    <property type="match status" value="1"/>
</dbReference>
<evidence type="ECO:0000313" key="3">
    <source>
        <dbReference type="Proteomes" id="UP000176689"/>
    </source>
</evidence>
<dbReference type="AlphaFoldDB" id="A0A1F6EDB5"/>
<protein>
    <recommendedName>
        <fullName evidence="4">Cell division protein FtsL</fullName>
    </recommendedName>
</protein>
<evidence type="ECO:0000256" key="1">
    <source>
        <dbReference type="SAM" id="Coils"/>
    </source>
</evidence>
<dbReference type="InterPro" id="IPR007060">
    <property type="entry name" value="FtsL/DivIC"/>
</dbReference>
<reference evidence="2 3" key="1">
    <citation type="journal article" date="2016" name="Nat. Commun.">
        <title>Thousands of microbial genomes shed light on interconnected biogeochemical processes in an aquifer system.</title>
        <authorList>
            <person name="Anantharaman K."/>
            <person name="Brown C.T."/>
            <person name="Hug L.A."/>
            <person name="Sharon I."/>
            <person name="Castelle C.J."/>
            <person name="Probst A.J."/>
            <person name="Thomas B.C."/>
            <person name="Singh A."/>
            <person name="Wilkins M.J."/>
            <person name="Karaoz U."/>
            <person name="Brodie E.L."/>
            <person name="Williams K.H."/>
            <person name="Hubbard S.S."/>
            <person name="Banfield J.F."/>
        </authorList>
    </citation>
    <scope>NUCLEOTIDE SEQUENCE [LARGE SCALE GENOMIC DNA]</scope>
</reference>
<comment type="caution">
    <text evidence="2">The sequence shown here is derived from an EMBL/GenBank/DDBJ whole genome shotgun (WGS) entry which is preliminary data.</text>
</comment>
<evidence type="ECO:0008006" key="4">
    <source>
        <dbReference type="Google" id="ProtNLM"/>
    </source>
</evidence>
<feature type="coiled-coil region" evidence="1">
    <location>
        <begin position="41"/>
        <end position="75"/>
    </location>
</feature>
<dbReference type="EMBL" id="MFLP01000010">
    <property type="protein sequence ID" value="OGG71202.1"/>
    <property type="molecule type" value="Genomic_DNA"/>
</dbReference>
<evidence type="ECO:0000313" key="2">
    <source>
        <dbReference type="EMBL" id="OGG71202.1"/>
    </source>
</evidence>
<dbReference type="Proteomes" id="UP000176689">
    <property type="component" value="Unassembled WGS sequence"/>
</dbReference>
<name>A0A1F6EDB5_9BACT</name>
<proteinExistence type="predicted"/>
<keyword evidence="1" id="KW-0175">Coiled coil</keyword>